<dbReference type="Proteomes" id="UP000321820">
    <property type="component" value="Chromosome"/>
</dbReference>
<comment type="similarity">
    <text evidence="1">Belongs to the LysR transcriptional regulatory family.</text>
</comment>
<dbReference type="GO" id="GO:0006351">
    <property type="term" value="P:DNA-templated transcription"/>
    <property type="evidence" value="ECO:0007669"/>
    <property type="project" value="TreeGrafter"/>
</dbReference>
<dbReference type="SUPFAM" id="SSF46785">
    <property type="entry name" value="Winged helix' DNA-binding domain"/>
    <property type="match status" value="1"/>
</dbReference>
<evidence type="ECO:0000259" key="5">
    <source>
        <dbReference type="PROSITE" id="PS50931"/>
    </source>
</evidence>
<accession>A0A5B9EIM7</accession>
<dbReference type="InterPro" id="IPR058163">
    <property type="entry name" value="LysR-type_TF_proteobact-type"/>
</dbReference>
<sequence>MRFLADLALFVEVANTRNFSRAAAALGMPVSTLSRRISALERELGFHLIYRSTRAFQLTDAGQACYEQSKTLVAEAKRIQEEVAGIASRASGHIRVGVPFDLAQTIFLPLFARYMLDHSDISIEVLSISGHPNLLTESLDLAIMVSHQLRLPDSSFWSRRVGTFPRYLFASQEYLAKHKRIQDPAELAQHSCLRLIHGEALSQWELRREHERRTVTVGGAASANSVGMLAKLSKHGMGIALLSDFLAIHPGFGDGLTRLLKDWEGVPAHIFAVTPAEMQSVRVRKLVSFIKEHFETTLNDLSSRRKS</sequence>
<dbReference type="PROSITE" id="PS50931">
    <property type="entry name" value="HTH_LYSR"/>
    <property type="match status" value="1"/>
</dbReference>
<dbReference type="RefSeq" id="WP_147649516.1">
    <property type="nucleotide sequence ID" value="NZ_CP042806.1"/>
</dbReference>
<dbReference type="InterPro" id="IPR005119">
    <property type="entry name" value="LysR_subst-bd"/>
</dbReference>
<proteinExistence type="inferred from homology"/>
<dbReference type="Gene3D" id="1.10.10.10">
    <property type="entry name" value="Winged helix-like DNA-binding domain superfamily/Winged helix DNA-binding domain"/>
    <property type="match status" value="1"/>
</dbReference>
<evidence type="ECO:0000256" key="1">
    <source>
        <dbReference type="ARBA" id="ARBA00009437"/>
    </source>
</evidence>
<dbReference type="AlphaFoldDB" id="A0A5B9EIM7"/>
<dbReference type="OrthoDB" id="9803735at2"/>
<keyword evidence="4" id="KW-0804">Transcription</keyword>
<dbReference type="GO" id="GO:0003700">
    <property type="term" value="F:DNA-binding transcription factor activity"/>
    <property type="evidence" value="ECO:0007669"/>
    <property type="project" value="InterPro"/>
</dbReference>
<dbReference type="KEGG" id="talb:FTW19_21050"/>
<evidence type="ECO:0000256" key="4">
    <source>
        <dbReference type="ARBA" id="ARBA00023163"/>
    </source>
</evidence>
<dbReference type="SUPFAM" id="SSF53850">
    <property type="entry name" value="Periplasmic binding protein-like II"/>
    <property type="match status" value="1"/>
</dbReference>
<dbReference type="InterPro" id="IPR036390">
    <property type="entry name" value="WH_DNA-bd_sf"/>
</dbReference>
<reference evidence="6 7" key="1">
    <citation type="submission" date="2019-08" db="EMBL/GenBank/DDBJ databases">
        <title>Complete genome sequence of Terriglobus albidus strain ORNL.</title>
        <authorList>
            <person name="Podar M."/>
        </authorList>
    </citation>
    <scope>NUCLEOTIDE SEQUENCE [LARGE SCALE GENOMIC DNA]</scope>
    <source>
        <strain evidence="6 7">ORNL</strain>
    </source>
</reference>
<dbReference type="GO" id="GO:0043565">
    <property type="term" value="F:sequence-specific DNA binding"/>
    <property type="evidence" value="ECO:0007669"/>
    <property type="project" value="TreeGrafter"/>
</dbReference>
<dbReference type="Pfam" id="PF00126">
    <property type="entry name" value="HTH_1"/>
    <property type="match status" value="1"/>
</dbReference>
<organism evidence="6 7">
    <name type="scientific">Terriglobus albidus</name>
    <dbReference type="NCBI Taxonomy" id="1592106"/>
    <lineage>
        <taxon>Bacteria</taxon>
        <taxon>Pseudomonadati</taxon>
        <taxon>Acidobacteriota</taxon>
        <taxon>Terriglobia</taxon>
        <taxon>Terriglobales</taxon>
        <taxon>Acidobacteriaceae</taxon>
        <taxon>Terriglobus</taxon>
    </lineage>
</organism>
<evidence type="ECO:0000313" key="7">
    <source>
        <dbReference type="Proteomes" id="UP000321820"/>
    </source>
</evidence>
<keyword evidence="3" id="KW-0238">DNA-binding</keyword>
<evidence type="ECO:0000256" key="3">
    <source>
        <dbReference type="ARBA" id="ARBA00023125"/>
    </source>
</evidence>
<dbReference type="EMBL" id="CP042806">
    <property type="protein sequence ID" value="QEE30247.1"/>
    <property type="molecule type" value="Genomic_DNA"/>
</dbReference>
<keyword evidence="2" id="KW-0805">Transcription regulation</keyword>
<dbReference type="CDD" id="cd08422">
    <property type="entry name" value="PBP2_CrgA_like"/>
    <property type="match status" value="1"/>
</dbReference>
<dbReference type="FunFam" id="1.10.10.10:FF:000001">
    <property type="entry name" value="LysR family transcriptional regulator"/>
    <property type="match status" value="1"/>
</dbReference>
<name>A0A5B9EIM7_9BACT</name>
<dbReference type="PANTHER" id="PTHR30537">
    <property type="entry name" value="HTH-TYPE TRANSCRIPTIONAL REGULATOR"/>
    <property type="match status" value="1"/>
</dbReference>
<gene>
    <name evidence="6" type="ORF">FTW19_21050</name>
</gene>
<evidence type="ECO:0000313" key="6">
    <source>
        <dbReference type="EMBL" id="QEE30247.1"/>
    </source>
</evidence>
<dbReference type="InterPro" id="IPR036388">
    <property type="entry name" value="WH-like_DNA-bd_sf"/>
</dbReference>
<dbReference type="PANTHER" id="PTHR30537:SF5">
    <property type="entry name" value="HTH-TYPE TRANSCRIPTIONAL ACTIVATOR TTDR-RELATED"/>
    <property type="match status" value="1"/>
</dbReference>
<protein>
    <submittedName>
        <fullName evidence="6">LysR family transcriptional regulator</fullName>
    </submittedName>
</protein>
<keyword evidence="7" id="KW-1185">Reference proteome</keyword>
<dbReference type="InterPro" id="IPR000847">
    <property type="entry name" value="LysR_HTH_N"/>
</dbReference>
<feature type="domain" description="HTH lysR-type" evidence="5">
    <location>
        <begin position="1"/>
        <end position="59"/>
    </location>
</feature>
<evidence type="ECO:0000256" key="2">
    <source>
        <dbReference type="ARBA" id="ARBA00023015"/>
    </source>
</evidence>
<dbReference type="Gene3D" id="3.40.190.290">
    <property type="match status" value="1"/>
</dbReference>
<dbReference type="Pfam" id="PF03466">
    <property type="entry name" value="LysR_substrate"/>
    <property type="match status" value="1"/>
</dbReference>